<sequence>MGCSESKIESKTIEPIETKPSPLVTTQRPVNDPQPVRVMENFVLLWYSPNSSKGWENIKTELRKLISYIKIFYDFNECITYINSIRIERVILLVPDMDSWVTPLEKLSQVEKIYVFNDQLNIESFCQQLKTDLDLCELDLINITVFPNPTQMGVTSAELKRQEASFLLGQLMREMLHRLKFENNAKTEFVNFFRIHYAHDEEQLRAINDFETNYRPNKALAWLVRPCFLRRVIQRIERTYEFDLHYKIAFFAKHVCIQMNIFQENNSLAGENKWIVYRGKTIPLEIFENLLKNKSGCLFSISAYFIAEPNKDIAVDFICRRLMTHPERIGIIFEMHIDPAARSIRSPCASLEEVYGSETSEKAGILFSGHTTFRIEAIEEVTEQSKAMWLMKLVLVSDDDPQLLRIALSLRSSDVYTNPLSYLGKLLMEKGDYEQAEEFFLALLLDPSVLNQPHRLSRVHRGLATNYTYKGEYSKALEHYQQAVEHSSVYLPPDHPDFVPLYDGIGNCYYKMGSYQNAIEKYEEAAKILSKASQSMNEQLTSDLNTRIANTKKLLSHKP</sequence>
<accession>A0A814UMZ6</accession>
<evidence type="ECO:0000256" key="1">
    <source>
        <dbReference type="ARBA" id="ARBA00022737"/>
    </source>
</evidence>
<dbReference type="Proteomes" id="UP000663828">
    <property type="component" value="Unassembled WGS sequence"/>
</dbReference>
<dbReference type="InterPro" id="IPR011990">
    <property type="entry name" value="TPR-like_helical_dom_sf"/>
</dbReference>
<dbReference type="PANTHER" id="PTHR45641:SF19">
    <property type="entry name" value="NEPHROCYSTIN-3"/>
    <property type="match status" value="1"/>
</dbReference>
<dbReference type="Pfam" id="PF13424">
    <property type="entry name" value="TPR_12"/>
    <property type="match status" value="1"/>
</dbReference>
<evidence type="ECO:0000256" key="2">
    <source>
        <dbReference type="ARBA" id="ARBA00022803"/>
    </source>
</evidence>
<keyword evidence="4" id="KW-0175">Coiled coil</keyword>
<dbReference type="Proteomes" id="UP000663852">
    <property type="component" value="Unassembled WGS sequence"/>
</dbReference>
<dbReference type="Gene3D" id="1.25.40.10">
    <property type="entry name" value="Tetratricopeptide repeat domain"/>
    <property type="match status" value="1"/>
</dbReference>
<dbReference type="AlphaFoldDB" id="A0A814UMZ6"/>
<evidence type="ECO:0000313" key="5">
    <source>
        <dbReference type="EMBL" id="CAF1177084.1"/>
    </source>
</evidence>
<feature type="repeat" description="TPR" evidence="3">
    <location>
        <begin position="499"/>
        <end position="532"/>
    </location>
</feature>
<keyword evidence="7" id="KW-1185">Reference proteome</keyword>
<evidence type="ECO:0000256" key="3">
    <source>
        <dbReference type="PROSITE-ProRule" id="PRU00339"/>
    </source>
</evidence>
<evidence type="ECO:0000313" key="7">
    <source>
        <dbReference type="Proteomes" id="UP000663828"/>
    </source>
</evidence>
<dbReference type="OrthoDB" id="10372820at2759"/>
<dbReference type="PROSITE" id="PS50005">
    <property type="entry name" value="TPR"/>
    <property type="match status" value="2"/>
</dbReference>
<evidence type="ECO:0000313" key="8">
    <source>
        <dbReference type="Proteomes" id="UP000663852"/>
    </source>
</evidence>
<dbReference type="EMBL" id="CAJNOR010004146">
    <property type="protein sequence ID" value="CAF1478706.1"/>
    <property type="molecule type" value="Genomic_DNA"/>
</dbReference>
<dbReference type="Pfam" id="PF13181">
    <property type="entry name" value="TPR_8"/>
    <property type="match status" value="1"/>
</dbReference>
<comment type="caution">
    <text evidence="5">The sequence shown here is derived from an EMBL/GenBank/DDBJ whole genome shotgun (WGS) entry which is preliminary data.</text>
</comment>
<gene>
    <name evidence="5" type="ORF">EDS130_LOCUS24030</name>
    <name evidence="6" type="ORF">XAT740_LOCUS38406</name>
</gene>
<evidence type="ECO:0000256" key="4">
    <source>
        <dbReference type="SAM" id="Coils"/>
    </source>
</evidence>
<reference evidence="5" key="1">
    <citation type="submission" date="2021-02" db="EMBL/GenBank/DDBJ databases">
        <authorList>
            <person name="Nowell W R."/>
        </authorList>
    </citation>
    <scope>NUCLEOTIDE SEQUENCE</scope>
</reference>
<dbReference type="SMART" id="SM00028">
    <property type="entry name" value="TPR"/>
    <property type="match status" value="3"/>
</dbReference>
<dbReference type="SUPFAM" id="SSF48452">
    <property type="entry name" value="TPR-like"/>
    <property type="match status" value="1"/>
</dbReference>
<proteinExistence type="predicted"/>
<organism evidence="5 8">
    <name type="scientific">Adineta ricciae</name>
    <name type="common">Rotifer</name>
    <dbReference type="NCBI Taxonomy" id="249248"/>
    <lineage>
        <taxon>Eukaryota</taxon>
        <taxon>Metazoa</taxon>
        <taxon>Spiralia</taxon>
        <taxon>Gnathifera</taxon>
        <taxon>Rotifera</taxon>
        <taxon>Eurotatoria</taxon>
        <taxon>Bdelloidea</taxon>
        <taxon>Adinetida</taxon>
        <taxon>Adinetidae</taxon>
        <taxon>Adineta</taxon>
    </lineage>
</organism>
<keyword evidence="1" id="KW-0677">Repeat</keyword>
<feature type="coiled-coil region" evidence="4">
    <location>
        <begin position="512"/>
        <end position="539"/>
    </location>
</feature>
<keyword evidence="2 3" id="KW-0802">TPR repeat</keyword>
<dbReference type="InterPro" id="IPR019734">
    <property type="entry name" value="TPR_rpt"/>
</dbReference>
<dbReference type="EMBL" id="CAJNOJ010000134">
    <property type="protein sequence ID" value="CAF1177084.1"/>
    <property type="molecule type" value="Genomic_DNA"/>
</dbReference>
<feature type="repeat" description="TPR" evidence="3">
    <location>
        <begin position="457"/>
        <end position="490"/>
    </location>
</feature>
<name>A0A814UMZ6_ADIRI</name>
<evidence type="ECO:0000313" key="6">
    <source>
        <dbReference type="EMBL" id="CAF1478706.1"/>
    </source>
</evidence>
<evidence type="ECO:0008006" key="9">
    <source>
        <dbReference type="Google" id="ProtNLM"/>
    </source>
</evidence>
<protein>
    <recommendedName>
        <fullName evidence="9">Tetratricopeptide repeat protein</fullName>
    </recommendedName>
</protein>
<dbReference type="PANTHER" id="PTHR45641">
    <property type="entry name" value="TETRATRICOPEPTIDE REPEAT PROTEIN (AFU_ORTHOLOGUE AFUA_6G03870)"/>
    <property type="match status" value="1"/>
</dbReference>